<organism evidence="2 3">
    <name type="scientific">Globisporangium ultimum (strain ATCC 200006 / CBS 805.95 / DAOM BR144)</name>
    <name type="common">Pythium ultimum</name>
    <dbReference type="NCBI Taxonomy" id="431595"/>
    <lineage>
        <taxon>Eukaryota</taxon>
        <taxon>Sar</taxon>
        <taxon>Stramenopiles</taxon>
        <taxon>Oomycota</taxon>
        <taxon>Peronosporomycetes</taxon>
        <taxon>Pythiales</taxon>
        <taxon>Pythiaceae</taxon>
        <taxon>Globisporangium</taxon>
    </lineage>
</organism>
<dbReference type="STRING" id="431595.K3WY27"/>
<reference evidence="3" key="1">
    <citation type="journal article" date="2010" name="Genome Biol.">
        <title>Genome sequence of the necrotrophic plant pathogen Pythium ultimum reveals original pathogenicity mechanisms and effector repertoire.</title>
        <authorList>
            <person name="Levesque C.A."/>
            <person name="Brouwer H."/>
            <person name="Cano L."/>
            <person name="Hamilton J.P."/>
            <person name="Holt C."/>
            <person name="Huitema E."/>
            <person name="Raffaele S."/>
            <person name="Robideau G.P."/>
            <person name="Thines M."/>
            <person name="Win J."/>
            <person name="Zerillo M.M."/>
            <person name="Beakes G.W."/>
            <person name="Boore J.L."/>
            <person name="Busam D."/>
            <person name="Dumas B."/>
            <person name="Ferriera S."/>
            <person name="Fuerstenberg S.I."/>
            <person name="Gachon C.M."/>
            <person name="Gaulin E."/>
            <person name="Govers F."/>
            <person name="Grenville-Briggs L."/>
            <person name="Horner N."/>
            <person name="Hostetler J."/>
            <person name="Jiang R.H."/>
            <person name="Johnson J."/>
            <person name="Krajaejun T."/>
            <person name="Lin H."/>
            <person name="Meijer H.J."/>
            <person name="Moore B."/>
            <person name="Morris P."/>
            <person name="Phuntmart V."/>
            <person name="Puiu D."/>
            <person name="Shetty J."/>
            <person name="Stajich J.E."/>
            <person name="Tripathy S."/>
            <person name="Wawra S."/>
            <person name="van West P."/>
            <person name="Whitty B.R."/>
            <person name="Coutinho P.M."/>
            <person name="Henrissat B."/>
            <person name="Martin F."/>
            <person name="Thomas P.D."/>
            <person name="Tyler B.M."/>
            <person name="De Vries R.P."/>
            <person name="Kamoun S."/>
            <person name="Yandell M."/>
            <person name="Tisserat N."/>
            <person name="Buell C.R."/>
        </authorList>
    </citation>
    <scope>NUCLEOTIDE SEQUENCE</scope>
    <source>
        <strain evidence="3">DAOM:BR144</strain>
    </source>
</reference>
<dbReference type="EnsemblProtists" id="PYU1_T009875">
    <property type="protein sequence ID" value="PYU1_T009875"/>
    <property type="gene ID" value="PYU1_G009857"/>
</dbReference>
<sequence length="259" mass="29143">MDDHNVKALVTFAGALTGGFNGPQPSDSIAFQVFVNYLGPRLVPKEILDFFKYTPADFSGKLQRDFADIAANNPQLQAHYSVFNLARSPYFDVWVRTNPYFPIINNLNICDVDDAKCEQDKARRRANFLKLKQAHFFASPLDDVISPWQQSHLGCYSEVASSEDIETKFTTLKVLDMKQTREYVNDTYGLQTLDKRASLFFHTVEGVGHNCWTNDYTAVGQTTECKVARVYNDAIYPVLQGAVFFTPAGKPTKAKSCAH</sequence>
<name>K3WY27_GLOUD</name>
<keyword evidence="3" id="KW-1185">Reference proteome</keyword>
<dbReference type="InterPro" id="IPR029058">
    <property type="entry name" value="AB_hydrolase_fold"/>
</dbReference>
<dbReference type="GO" id="GO:0005764">
    <property type="term" value="C:lysosome"/>
    <property type="evidence" value="ECO:0007669"/>
    <property type="project" value="TreeGrafter"/>
</dbReference>
<reference evidence="3" key="2">
    <citation type="submission" date="2010-04" db="EMBL/GenBank/DDBJ databases">
        <authorList>
            <person name="Buell R."/>
            <person name="Hamilton J."/>
            <person name="Hostetler J."/>
        </authorList>
    </citation>
    <scope>NUCLEOTIDE SEQUENCE [LARGE SCALE GENOMIC DNA]</scope>
    <source>
        <strain evidence="3">DAOM:BR144</strain>
    </source>
</reference>
<proteinExistence type="predicted"/>
<dbReference type="SUPFAM" id="SSF53474">
    <property type="entry name" value="alpha/beta-Hydrolases"/>
    <property type="match status" value="1"/>
</dbReference>
<dbReference type="eggNOG" id="KOG2541">
    <property type="taxonomic scope" value="Eukaryota"/>
</dbReference>
<dbReference type="GO" id="GO:0016790">
    <property type="term" value="F:thiolester hydrolase activity"/>
    <property type="evidence" value="ECO:0007669"/>
    <property type="project" value="TreeGrafter"/>
</dbReference>
<dbReference type="AlphaFoldDB" id="K3WY27"/>
<dbReference type="HOGENOM" id="CLU_050158_1_0_1"/>
<evidence type="ECO:0000313" key="2">
    <source>
        <dbReference type="EnsemblProtists" id="PYU1_T009875"/>
    </source>
</evidence>
<reference evidence="2" key="3">
    <citation type="submission" date="2015-02" db="UniProtKB">
        <authorList>
            <consortium name="EnsemblProtists"/>
        </authorList>
    </citation>
    <scope>IDENTIFICATION</scope>
    <source>
        <strain evidence="2">DAOM BR144</strain>
    </source>
</reference>
<keyword evidence="1" id="KW-0378">Hydrolase</keyword>
<accession>K3WY27</accession>
<dbReference type="Gene3D" id="3.40.50.1820">
    <property type="entry name" value="alpha/beta hydrolase"/>
    <property type="match status" value="1"/>
</dbReference>
<dbReference type="OMA" id="TECKVAR"/>
<dbReference type="PANTHER" id="PTHR11247">
    <property type="entry name" value="PALMITOYL-PROTEIN THIOESTERASE/DOLICHYLDIPHOSPHATASE 1"/>
    <property type="match status" value="1"/>
</dbReference>
<dbReference type="PANTHER" id="PTHR11247:SF8">
    <property type="entry name" value="PALMITOYL-PROTEIN THIOESTERASE 1"/>
    <property type="match status" value="1"/>
</dbReference>
<dbReference type="Proteomes" id="UP000019132">
    <property type="component" value="Unassembled WGS sequence"/>
</dbReference>
<dbReference type="InParanoid" id="K3WY27"/>
<evidence type="ECO:0000313" key="3">
    <source>
        <dbReference type="Proteomes" id="UP000019132"/>
    </source>
</evidence>
<dbReference type="EMBL" id="GL376624">
    <property type="status" value="NOT_ANNOTATED_CDS"/>
    <property type="molecule type" value="Genomic_DNA"/>
</dbReference>
<dbReference type="Pfam" id="PF02089">
    <property type="entry name" value="Palm_thioest"/>
    <property type="match status" value="1"/>
</dbReference>
<protein>
    <submittedName>
        <fullName evidence="2">Uncharacterized protein</fullName>
    </submittedName>
</protein>
<dbReference type="VEuPathDB" id="FungiDB:PYU1_G009857"/>
<evidence type="ECO:0000256" key="1">
    <source>
        <dbReference type="ARBA" id="ARBA00022801"/>
    </source>
</evidence>